<accession>A6J0C3</accession>
<feature type="compositionally biased region" description="Polar residues" evidence="1">
    <location>
        <begin position="1"/>
        <end position="13"/>
    </location>
</feature>
<evidence type="ECO:0000256" key="1">
    <source>
        <dbReference type="SAM" id="MobiDB-lite"/>
    </source>
</evidence>
<reference evidence="2 3" key="1">
    <citation type="submission" date="2005-07" db="EMBL/GenBank/DDBJ databases">
        <authorList>
            <person name="Mural R.J."/>
            <person name="Li P.W."/>
            <person name="Adams M.D."/>
            <person name="Amanatides P.G."/>
            <person name="Baden-Tillson H."/>
            <person name="Barnstead M."/>
            <person name="Chin S.H."/>
            <person name="Dew I."/>
            <person name="Evans C.A."/>
            <person name="Ferriera S."/>
            <person name="Flanigan M."/>
            <person name="Fosler C."/>
            <person name="Glodek A."/>
            <person name="Gu Z."/>
            <person name="Holt R.A."/>
            <person name="Jennings D."/>
            <person name="Kraft C.L."/>
            <person name="Lu F."/>
            <person name="Nguyen T."/>
            <person name="Nusskern D.R."/>
            <person name="Pfannkoch C.M."/>
            <person name="Sitter C."/>
            <person name="Sutton G.G."/>
            <person name="Venter J.C."/>
            <person name="Wang Z."/>
            <person name="Woodage T."/>
            <person name="Zheng X.H."/>
            <person name="Zhong F."/>
        </authorList>
    </citation>
    <scope>NUCLEOTIDE SEQUENCE [LARGE SCALE GENOMIC DNA]</scope>
    <source>
        <strain>BN</strain>
        <strain evidence="3">Sprague-Dawley</strain>
    </source>
</reference>
<dbReference type="AlphaFoldDB" id="A6J0C3"/>
<sequence>MKPDFQTSSNLVSSRAGEMA</sequence>
<gene>
    <name evidence="2" type="ORF">rCG_21235</name>
</gene>
<evidence type="ECO:0000313" key="3">
    <source>
        <dbReference type="Proteomes" id="UP000234681"/>
    </source>
</evidence>
<feature type="region of interest" description="Disordered" evidence="1">
    <location>
        <begin position="1"/>
        <end position="20"/>
    </location>
</feature>
<dbReference type="EMBL" id="CH473973">
    <property type="protein sequence ID" value="EDM13362.1"/>
    <property type="molecule type" value="Genomic_DNA"/>
</dbReference>
<name>A6J0C3_RAT</name>
<proteinExistence type="predicted"/>
<evidence type="ECO:0000313" key="2">
    <source>
        <dbReference type="EMBL" id="EDM13362.1"/>
    </source>
</evidence>
<protein>
    <submittedName>
        <fullName evidence="2">RCG21235</fullName>
    </submittedName>
</protein>
<organism evidence="2 3">
    <name type="scientific">Rattus norvegicus</name>
    <name type="common">Rat</name>
    <dbReference type="NCBI Taxonomy" id="10116"/>
    <lineage>
        <taxon>Eukaryota</taxon>
        <taxon>Metazoa</taxon>
        <taxon>Chordata</taxon>
        <taxon>Craniata</taxon>
        <taxon>Vertebrata</taxon>
        <taxon>Euteleostomi</taxon>
        <taxon>Mammalia</taxon>
        <taxon>Eutheria</taxon>
        <taxon>Euarchontoglires</taxon>
        <taxon>Glires</taxon>
        <taxon>Rodentia</taxon>
        <taxon>Myomorpha</taxon>
        <taxon>Muroidea</taxon>
        <taxon>Muridae</taxon>
        <taxon>Murinae</taxon>
        <taxon>Rattus</taxon>
    </lineage>
</organism>
<dbReference type="Proteomes" id="UP000234681">
    <property type="component" value="Chromosome 12"/>
</dbReference>